<dbReference type="EMBL" id="ML181040">
    <property type="protein sequence ID" value="THU76255.1"/>
    <property type="molecule type" value="Genomic_DNA"/>
</dbReference>
<feature type="non-terminal residue" evidence="2">
    <location>
        <position position="225"/>
    </location>
</feature>
<keyword evidence="3" id="KW-1185">Reference proteome</keyword>
<evidence type="ECO:0000313" key="2">
    <source>
        <dbReference type="EMBL" id="THU76255.1"/>
    </source>
</evidence>
<proteinExistence type="predicted"/>
<dbReference type="Proteomes" id="UP000297245">
    <property type="component" value="Unassembled WGS sequence"/>
</dbReference>
<evidence type="ECO:0000313" key="3">
    <source>
        <dbReference type="Proteomes" id="UP000297245"/>
    </source>
</evidence>
<feature type="region of interest" description="Disordered" evidence="1">
    <location>
        <begin position="1"/>
        <end position="89"/>
    </location>
</feature>
<name>A0A4V4HAP1_DENBC</name>
<evidence type="ECO:0000256" key="1">
    <source>
        <dbReference type="SAM" id="MobiDB-lite"/>
    </source>
</evidence>
<organism evidence="2 3">
    <name type="scientific">Dendrothele bispora (strain CBS 962.96)</name>
    <dbReference type="NCBI Taxonomy" id="1314807"/>
    <lineage>
        <taxon>Eukaryota</taxon>
        <taxon>Fungi</taxon>
        <taxon>Dikarya</taxon>
        <taxon>Basidiomycota</taxon>
        <taxon>Agaricomycotina</taxon>
        <taxon>Agaricomycetes</taxon>
        <taxon>Agaricomycetidae</taxon>
        <taxon>Agaricales</taxon>
        <taxon>Agaricales incertae sedis</taxon>
        <taxon>Dendrothele</taxon>
    </lineage>
</organism>
<protein>
    <submittedName>
        <fullName evidence="2">Uncharacterized protein</fullName>
    </submittedName>
</protein>
<dbReference type="AlphaFoldDB" id="A0A4V4HAP1"/>
<reference evidence="2 3" key="1">
    <citation type="journal article" date="2019" name="Nat. Ecol. Evol.">
        <title>Megaphylogeny resolves global patterns of mushroom evolution.</title>
        <authorList>
            <person name="Varga T."/>
            <person name="Krizsan K."/>
            <person name="Foldi C."/>
            <person name="Dima B."/>
            <person name="Sanchez-Garcia M."/>
            <person name="Sanchez-Ramirez S."/>
            <person name="Szollosi G.J."/>
            <person name="Szarkandi J.G."/>
            <person name="Papp V."/>
            <person name="Albert L."/>
            <person name="Andreopoulos W."/>
            <person name="Angelini C."/>
            <person name="Antonin V."/>
            <person name="Barry K.W."/>
            <person name="Bougher N.L."/>
            <person name="Buchanan P."/>
            <person name="Buyck B."/>
            <person name="Bense V."/>
            <person name="Catcheside P."/>
            <person name="Chovatia M."/>
            <person name="Cooper J."/>
            <person name="Damon W."/>
            <person name="Desjardin D."/>
            <person name="Finy P."/>
            <person name="Geml J."/>
            <person name="Haridas S."/>
            <person name="Hughes K."/>
            <person name="Justo A."/>
            <person name="Karasinski D."/>
            <person name="Kautmanova I."/>
            <person name="Kiss B."/>
            <person name="Kocsube S."/>
            <person name="Kotiranta H."/>
            <person name="LaButti K.M."/>
            <person name="Lechner B.E."/>
            <person name="Liimatainen K."/>
            <person name="Lipzen A."/>
            <person name="Lukacs Z."/>
            <person name="Mihaltcheva S."/>
            <person name="Morgado L.N."/>
            <person name="Niskanen T."/>
            <person name="Noordeloos M.E."/>
            <person name="Ohm R.A."/>
            <person name="Ortiz-Santana B."/>
            <person name="Ovrebo C."/>
            <person name="Racz N."/>
            <person name="Riley R."/>
            <person name="Savchenko A."/>
            <person name="Shiryaev A."/>
            <person name="Soop K."/>
            <person name="Spirin V."/>
            <person name="Szebenyi C."/>
            <person name="Tomsovsky M."/>
            <person name="Tulloss R.E."/>
            <person name="Uehling J."/>
            <person name="Grigoriev I.V."/>
            <person name="Vagvolgyi C."/>
            <person name="Papp T."/>
            <person name="Martin F.M."/>
            <person name="Miettinen O."/>
            <person name="Hibbett D.S."/>
            <person name="Nagy L.G."/>
        </authorList>
    </citation>
    <scope>NUCLEOTIDE SEQUENCE [LARGE SCALE GENOMIC DNA]</scope>
    <source>
        <strain evidence="2 3">CBS 962.96</strain>
    </source>
</reference>
<gene>
    <name evidence="2" type="ORF">K435DRAFT_846655</name>
</gene>
<accession>A0A4V4HAP1</accession>
<feature type="compositionally biased region" description="Polar residues" evidence="1">
    <location>
        <begin position="13"/>
        <end position="31"/>
    </location>
</feature>
<sequence>MTRGARTGAASRGTRSTATNPSRNSVSTVARQTRVAASHVESSPAQRKSVHGGRVNVTRGVDPNRSTTTRVPLASIQTPPPSTDPVDCDEEADQERITYIGKRKRTYEEISDALGSTKRQRTQNEILEPYYQLGRWTQRGIDLDPDVHHIIKVGIALSEEFSSMDGVDSFAASEEVLEDYTEQEQQSILALFNEMISYESDLEPLLAEIINQEDIETFNNLLDEV</sequence>